<comment type="caution">
    <text evidence="1">The sequence shown here is derived from an EMBL/GenBank/DDBJ whole genome shotgun (WGS) entry which is preliminary data.</text>
</comment>
<sequence>MTRASIRNGGNIPGLGEPAFTMNAGEQANLPVLVAVPHGGRAYPPDLLAIMRHPDFATRRLEDRHIDAIGIQVAERVGAGLLVARAPRAMLDLNRAEDDIDWGMVKGAKPSGRSAVRPGYRAQGGLGLVPRRLQGLGEVWRGAIGADAIEQRIAQVHRPYHEALAQELQAIRRRWGAALLLDLHSMPPLPSNGRWPPARFVLGDRFGMSCDATIPAAGFACFARDGARVAHNRPYAGGYVLERHGAPGRGIHALQLEVDRSIYLDAALDELQEDVEPLVARLSDLVRALAENVSQLGNGRGDLREAAE</sequence>
<evidence type="ECO:0000313" key="2">
    <source>
        <dbReference type="Proteomes" id="UP000429229"/>
    </source>
</evidence>
<dbReference type="Gene3D" id="3.40.630.40">
    <property type="entry name" value="Zn-dependent exopeptidases"/>
    <property type="match status" value="1"/>
</dbReference>
<dbReference type="Pfam" id="PF05013">
    <property type="entry name" value="FGase"/>
    <property type="match status" value="1"/>
</dbReference>
<dbReference type="EMBL" id="WTYR01000001">
    <property type="protein sequence ID" value="MXP09796.1"/>
    <property type="molecule type" value="Genomic_DNA"/>
</dbReference>
<evidence type="ECO:0000313" key="1">
    <source>
        <dbReference type="EMBL" id="MXP09796.1"/>
    </source>
</evidence>
<name>A0A6I4U236_9SPHN</name>
<dbReference type="OrthoDB" id="9802050at2"/>
<dbReference type="SUPFAM" id="SSF53187">
    <property type="entry name" value="Zn-dependent exopeptidases"/>
    <property type="match status" value="1"/>
</dbReference>
<gene>
    <name evidence="1" type="ORF">GRI68_06350</name>
</gene>
<keyword evidence="2" id="KW-1185">Reference proteome</keyword>
<proteinExistence type="predicted"/>
<dbReference type="InterPro" id="IPR007709">
    <property type="entry name" value="N-FG_amidohydro"/>
</dbReference>
<organism evidence="1 2">
    <name type="scientific">Alteriqipengyuania halimionae</name>
    <dbReference type="NCBI Taxonomy" id="1926630"/>
    <lineage>
        <taxon>Bacteria</taxon>
        <taxon>Pseudomonadati</taxon>
        <taxon>Pseudomonadota</taxon>
        <taxon>Alphaproteobacteria</taxon>
        <taxon>Sphingomonadales</taxon>
        <taxon>Erythrobacteraceae</taxon>
        <taxon>Alteriqipengyuania</taxon>
    </lineage>
</organism>
<accession>A0A6I4U236</accession>
<dbReference type="RefSeq" id="WP_160616463.1">
    <property type="nucleotide sequence ID" value="NZ_WTYR01000001.1"/>
</dbReference>
<keyword evidence="1" id="KW-0378">Hydrolase</keyword>
<dbReference type="Proteomes" id="UP000429229">
    <property type="component" value="Unassembled WGS sequence"/>
</dbReference>
<dbReference type="GO" id="GO:0016787">
    <property type="term" value="F:hydrolase activity"/>
    <property type="evidence" value="ECO:0007669"/>
    <property type="project" value="UniProtKB-KW"/>
</dbReference>
<reference evidence="1 2" key="1">
    <citation type="submission" date="2019-12" db="EMBL/GenBank/DDBJ databases">
        <title>Genomic-based taxomic classification of the family Erythrobacteraceae.</title>
        <authorList>
            <person name="Xu L."/>
        </authorList>
    </citation>
    <scope>NUCLEOTIDE SEQUENCE [LARGE SCALE GENOMIC DNA]</scope>
    <source>
        <strain evidence="1 2">LMG 29519</strain>
    </source>
</reference>
<dbReference type="AlphaFoldDB" id="A0A6I4U236"/>
<protein>
    <submittedName>
        <fullName evidence="1">N-formylglutamate amidohydrolase</fullName>
    </submittedName>
</protein>